<sequence length="79" mass="8867">MTVGMVTPVILSLYWRVEQSSFRERRYQLKRQRVTANAAGRHLNAAVCSGGVMLMEFRCHECSGGAALSARFGTTQRFL</sequence>
<dbReference type="AlphaFoldDB" id="A0A4C1YXJ1"/>
<organism evidence="1 2">
    <name type="scientific">Eumeta variegata</name>
    <name type="common">Bagworm moth</name>
    <name type="synonym">Eumeta japonica</name>
    <dbReference type="NCBI Taxonomy" id="151549"/>
    <lineage>
        <taxon>Eukaryota</taxon>
        <taxon>Metazoa</taxon>
        <taxon>Ecdysozoa</taxon>
        <taxon>Arthropoda</taxon>
        <taxon>Hexapoda</taxon>
        <taxon>Insecta</taxon>
        <taxon>Pterygota</taxon>
        <taxon>Neoptera</taxon>
        <taxon>Endopterygota</taxon>
        <taxon>Lepidoptera</taxon>
        <taxon>Glossata</taxon>
        <taxon>Ditrysia</taxon>
        <taxon>Tineoidea</taxon>
        <taxon>Psychidae</taxon>
        <taxon>Oiketicinae</taxon>
        <taxon>Eumeta</taxon>
    </lineage>
</organism>
<dbReference type="EMBL" id="BGZK01001424">
    <property type="protein sequence ID" value="GBP79683.1"/>
    <property type="molecule type" value="Genomic_DNA"/>
</dbReference>
<gene>
    <name evidence="1" type="ORF">EVAR_61206_1</name>
</gene>
<proteinExistence type="predicted"/>
<evidence type="ECO:0000313" key="1">
    <source>
        <dbReference type="EMBL" id="GBP79683.1"/>
    </source>
</evidence>
<name>A0A4C1YXJ1_EUMVA</name>
<reference evidence="1 2" key="1">
    <citation type="journal article" date="2019" name="Commun. Biol.">
        <title>The bagworm genome reveals a unique fibroin gene that provides high tensile strength.</title>
        <authorList>
            <person name="Kono N."/>
            <person name="Nakamura H."/>
            <person name="Ohtoshi R."/>
            <person name="Tomita M."/>
            <person name="Numata K."/>
            <person name="Arakawa K."/>
        </authorList>
    </citation>
    <scope>NUCLEOTIDE SEQUENCE [LARGE SCALE GENOMIC DNA]</scope>
</reference>
<keyword evidence="2" id="KW-1185">Reference proteome</keyword>
<evidence type="ECO:0000313" key="2">
    <source>
        <dbReference type="Proteomes" id="UP000299102"/>
    </source>
</evidence>
<comment type="caution">
    <text evidence="1">The sequence shown here is derived from an EMBL/GenBank/DDBJ whole genome shotgun (WGS) entry which is preliminary data.</text>
</comment>
<accession>A0A4C1YXJ1</accession>
<protein>
    <submittedName>
        <fullName evidence="1">Uncharacterized protein</fullName>
    </submittedName>
</protein>
<dbReference type="Proteomes" id="UP000299102">
    <property type="component" value="Unassembled WGS sequence"/>
</dbReference>